<keyword evidence="7 9" id="KW-0234">DNA repair</keyword>
<evidence type="ECO:0000256" key="5">
    <source>
        <dbReference type="ARBA" id="ARBA00022763"/>
    </source>
</evidence>
<dbReference type="NCBIfam" id="TIGR00634">
    <property type="entry name" value="recN"/>
    <property type="match status" value="1"/>
</dbReference>
<dbReference type="AlphaFoldDB" id="A0A3L9YVX6"/>
<evidence type="ECO:0000256" key="3">
    <source>
        <dbReference type="ARBA" id="ARBA00021315"/>
    </source>
</evidence>
<dbReference type="GO" id="GO:0006310">
    <property type="term" value="P:DNA recombination"/>
    <property type="evidence" value="ECO:0007669"/>
    <property type="project" value="InterPro"/>
</dbReference>
<dbReference type="GO" id="GO:0005524">
    <property type="term" value="F:ATP binding"/>
    <property type="evidence" value="ECO:0007669"/>
    <property type="project" value="UniProtKB-KW"/>
</dbReference>
<dbReference type="PIRSF" id="PIRSF003128">
    <property type="entry name" value="RecN"/>
    <property type="match status" value="1"/>
</dbReference>
<dbReference type="InterPro" id="IPR003395">
    <property type="entry name" value="RecF/RecN/SMC_N"/>
</dbReference>
<evidence type="ECO:0000256" key="2">
    <source>
        <dbReference type="ARBA" id="ARBA00009441"/>
    </source>
</evidence>
<dbReference type="SUPFAM" id="SSF52540">
    <property type="entry name" value="P-loop containing nucleoside triphosphate hydrolases"/>
    <property type="match status" value="1"/>
</dbReference>
<dbReference type="InterPro" id="IPR004604">
    <property type="entry name" value="DNA_recomb/repair_RecN"/>
</dbReference>
<keyword evidence="4" id="KW-0547">Nucleotide-binding</keyword>
<dbReference type="GO" id="GO:0043590">
    <property type="term" value="C:bacterial nucleoid"/>
    <property type="evidence" value="ECO:0007669"/>
    <property type="project" value="TreeGrafter"/>
</dbReference>
<evidence type="ECO:0000256" key="8">
    <source>
        <dbReference type="ARBA" id="ARBA00033408"/>
    </source>
</evidence>
<dbReference type="CDD" id="cd03241">
    <property type="entry name" value="ABC_RecN"/>
    <property type="match status" value="2"/>
</dbReference>
<evidence type="ECO:0000256" key="9">
    <source>
        <dbReference type="PIRNR" id="PIRNR003128"/>
    </source>
</evidence>
<evidence type="ECO:0000256" key="1">
    <source>
        <dbReference type="ARBA" id="ARBA00003618"/>
    </source>
</evidence>
<comment type="caution">
    <text evidence="11">The sequence shown here is derived from an EMBL/GenBank/DDBJ whole genome shotgun (WGS) entry which is preliminary data.</text>
</comment>
<organism evidence="11 12">
    <name type="scientific">Ulvibacter antarcticus</name>
    <dbReference type="NCBI Taxonomy" id="442714"/>
    <lineage>
        <taxon>Bacteria</taxon>
        <taxon>Pseudomonadati</taxon>
        <taxon>Bacteroidota</taxon>
        <taxon>Flavobacteriia</taxon>
        <taxon>Flavobacteriales</taxon>
        <taxon>Flavobacteriaceae</taxon>
        <taxon>Ulvibacter</taxon>
    </lineage>
</organism>
<evidence type="ECO:0000259" key="10">
    <source>
        <dbReference type="Pfam" id="PF02463"/>
    </source>
</evidence>
<reference evidence="11 12" key="1">
    <citation type="submission" date="2018-10" db="EMBL/GenBank/DDBJ databases">
        <title>Genomic Encyclopedia of Archaeal and Bacterial Type Strains, Phase II (KMG-II): from individual species to whole genera.</title>
        <authorList>
            <person name="Goeker M."/>
        </authorList>
    </citation>
    <scope>NUCLEOTIDE SEQUENCE [LARGE SCALE GENOMIC DNA]</scope>
    <source>
        <strain evidence="11 12">DSM 23424</strain>
    </source>
</reference>
<dbReference type="Gene3D" id="3.40.50.300">
    <property type="entry name" value="P-loop containing nucleotide triphosphate hydrolases"/>
    <property type="match status" value="2"/>
</dbReference>
<sequence length="550" mass="61259">MITNLAIKNYALIDDVNVKLHEGLTIITGETGAGKSILLGALGMILGKRADMGSVKNPDKKCVIEGEFSIAAYRLEDVFAANDLDYDAQTIIRREILPGGKSRAFVNDSPVSLSQLQSIAEHLVDIHSQHETLSLASESYQMEVIDALADSNSVLQKYQEKLESFRSITAKISELKGLQETAARELDYHTFLHKELEEANLKGVDIVQIEETYETLSNTEVIQESFSKILQLISEENIGSLETAKEARIALGKIKGFSGTYEEFWNRLNSVIIELEDVFEGMEDQLSNVEADPSKLFEINEKLQTIYKLQQKHSVATVSELLEIQESLSEKIDDTVSMDDRLQKLEKEQITIKEEIIAIGSSLHKKRKEAIPKLKEQLEGYLFELGLPNAQFKFELHQGVEFRKNGIDVLDLLFTANKGLAFGSLKKVASGGEMSRIMLAVKAVLARYKKLPTIIFDEIDTGVSGEIANRMAGILAGMSRSMQLLSITHLPQIAAKGLHHIKVYKQDVEEVTQTRLKSLSQEERIVEIAQMISGHNVTEAAIANAKELLN</sequence>
<dbReference type="GO" id="GO:0009432">
    <property type="term" value="P:SOS response"/>
    <property type="evidence" value="ECO:0007669"/>
    <property type="project" value="TreeGrafter"/>
</dbReference>
<evidence type="ECO:0000313" key="12">
    <source>
        <dbReference type="Proteomes" id="UP000271339"/>
    </source>
</evidence>
<feature type="domain" description="RecF/RecN/SMC N-terminal" evidence="10">
    <location>
        <begin position="2"/>
        <end position="507"/>
    </location>
</feature>
<dbReference type="RefSeq" id="WP_121907316.1">
    <property type="nucleotide sequence ID" value="NZ_REFC01000012.1"/>
</dbReference>
<keyword evidence="5 9" id="KW-0227">DNA damage</keyword>
<accession>A0A3L9YVX6</accession>
<comment type="function">
    <text evidence="1 9">May be involved in recombinational repair of damaged DNA.</text>
</comment>
<keyword evidence="6" id="KW-0067">ATP-binding</keyword>
<dbReference type="PANTHER" id="PTHR11059:SF0">
    <property type="entry name" value="DNA REPAIR PROTEIN RECN"/>
    <property type="match status" value="1"/>
</dbReference>
<dbReference type="GO" id="GO:0006281">
    <property type="term" value="P:DNA repair"/>
    <property type="evidence" value="ECO:0007669"/>
    <property type="project" value="UniProtKB-KW"/>
</dbReference>
<evidence type="ECO:0000256" key="4">
    <source>
        <dbReference type="ARBA" id="ARBA00022741"/>
    </source>
</evidence>
<dbReference type="InterPro" id="IPR027417">
    <property type="entry name" value="P-loop_NTPase"/>
</dbReference>
<dbReference type="EMBL" id="REFC01000012">
    <property type="protein sequence ID" value="RMA64901.1"/>
    <property type="molecule type" value="Genomic_DNA"/>
</dbReference>
<protein>
    <recommendedName>
        <fullName evidence="3 9">DNA repair protein RecN</fullName>
    </recommendedName>
    <alternativeName>
        <fullName evidence="8 9">Recombination protein N</fullName>
    </alternativeName>
</protein>
<evidence type="ECO:0000256" key="6">
    <source>
        <dbReference type="ARBA" id="ARBA00022840"/>
    </source>
</evidence>
<dbReference type="PANTHER" id="PTHR11059">
    <property type="entry name" value="DNA REPAIR PROTEIN RECN"/>
    <property type="match status" value="1"/>
</dbReference>
<name>A0A3L9YVX6_9FLAO</name>
<comment type="similarity">
    <text evidence="2 9">Belongs to the RecN family.</text>
</comment>
<evidence type="ECO:0000256" key="7">
    <source>
        <dbReference type="ARBA" id="ARBA00023204"/>
    </source>
</evidence>
<proteinExistence type="inferred from homology"/>
<gene>
    <name evidence="11" type="ORF">BXY75_1786</name>
</gene>
<keyword evidence="12" id="KW-1185">Reference proteome</keyword>
<evidence type="ECO:0000313" key="11">
    <source>
        <dbReference type="EMBL" id="RMA64901.1"/>
    </source>
</evidence>
<dbReference type="Proteomes" id="UP000271339">
    <property type="component" value="Unassembled WGS sequence"/>
</dbReference>
<dbReference type="OrthoDB" id="9806954at2"/>
<dbReference type="Pfam" id="PF02463">
    <property type="entry name" value="SMC_N"/>
    <property type="match status" value="1"/>
</dbReference>